<dbReference type="InterPro" id="IPR046523">
    <property type="entry name" value="UTP20_dom"/>
</dbReference>
<dbReference type="Proteomes" id="UP001652660">
    <property type="component" value="Chromosome 1c"/>
</dbReference>
<dbReference type="RefSeq" id="XP_071927531.1">
    <property type="nucleotide sequence ID" value="XM_072071430.1"/>
</dbReference>
<evidence type="ECO:0000259" key="2">
    <source>
        <dbReference type="Pfam" id="PF20416"/>
    </source>
</evidence>
<sequence length="2682" mass="305202">MATPADARAVKSLNTGEGSKKFVYKSNVQQIAEIDINVYRSLDPVKSEPFEGSTFFRDCLVEWRELNTAEDFISFYQEMFPLVQTLPQIILQKELIVSKLLSRLQIKSRLSLEPILRLVATLSRDLLEDFLPFLQRIVNAIVFLLKNGGDKDPDIIKQIFTSWSYIMMFLQKYLIKDVIHVLKVTVKLRYYPHGSIQKFVAESVSFLLRNAPVEQLIKGVRKIMIEVVKNPLAERKSGATELLWHVIRGSSSTLHSRAPQVLQLLLDKSLFSIGDQLLEDPDCLLEIVISTFQRLSNEAGPVELNLIWDCLYGEIIESVTNGHSMHVSRLLSVLVLIVENGFMKKISDYQPMFKLVRLLVQTYVPPVTEEGGKQATDIVIKILQLSLFIVDGLHKANDLSALSDFSCQLVPIFSLKNPGLLTFLKDLVSRDSNVLKIFRINIISALNDLTNISEEETVYLLLRLCENLKMPSFSFLDGISKDKLSRIYDLVQQSISYWIGMISNSLHGDLSSLQLEQSRLALLWGTVKCYPYLFNGQENLTLLLDLVNAIDELLMTESGLADLTWQSLIGAALGSYKEMLSSSGTGCEESAISKFLYLAKKYHSSSQILAPIADILDSHFGSVIKGCTSFRRYHPDLAARNVIDALDILAENLCNCDQMLRRSTLRILCHYEPLKFESSFNTQPDEKTAGNDIMQTFNVDVRGDNVLELLLSVETTEPSSTDRKIELLLSRIQVNVSARRIDENYVPALLYGLIGIFHIRLSNLWIPAKECLAVLISQNFGIVWEPYMKYLDHCQSLFLISCDQSSRSGTKSLNQSSDLVGYFNLSINPPCGSTPCATLFSLMIQSLQKVPFLAETRSRQLMPLFLKFLGYSVDDLLSVELYNVHCCKGREWKEALKELLNLFRLLRNPKSFYQSQFIKDVFLYRLLDETDTELQLKVLDCLLNWKDEFLLPYSQHLKDLINAKNLREELTTWSLSRESNEIDEHHRDFIVPIVIRILVPKVKKLKTLASRKHASVHQRRAILGFLAELDIQELPLFFFLLIKPLQGTSVTADVSRQCLLSSSESVKDEFDSISILKQFTVDGLKGLSWKKKFGFLHVIEEILAVFDEYHINPFLNLLMGCVVRVLESCTAALESSKCKEPSLTDSGFNVAAAYDIVDREIDIVTSTAVKQFKELRSLCLKIVSSALAKYENHDFHSEFWDLFFTAASPLIGSFKQEGASSEKPSSLFSCFLAMSRSIKFVPLLGRKKNLVPDIFSMFTITTASDAIISCVFKFVENLLNLDSQLGTEDGSVKRVLLPHLNVLVDSLHCLFTIDSGTKRHPADNELFVFKLLSKYITEPLTAKKFVDILLPLLAKRLRNSDSCVVILQILQSVVEVVGSENNSKILSSVSPLLTFAGLDVRKSICDVLNALAKDDSSVFVVAKLLNEMNATSAMDIGSLDYDTIIGAYEKINREFFHTVGKEHALIILSQSAYDMSSEELIFRQSAYRLLLCFVEFASEIVESKDKSDQGCWTEALIQHIVTSFLLKHMGNAMNRETSVQKLWIDLLREMVLKLPKVANLESYGTLYSQDPEQDFFNNVIHLQKHRRARALSRFSQFISTGNHSEVVSTKVFIPLFFNLLFGVQEGKGENVRSACMEAIASIAGCMTWKQYYELLMNCFREMTKREKQKVILRLICCILDHFHFSETPAEGVLRAEAFERISSRELRRCTQPAKFSDIQTCIQKTMLPKIQELLSDSDNVNVNISLVALKLLKLLPGEIMNLQLPNIVHRISNFLKHRLESVRDEARLALAACLKELGLEHLQFMVKVLRGTLKRGSELHTLGYTLNFILSKFLINPIRGKLDSCLEDLFSVIEIDILGDVSEQKEVDKIASKMKETRKQKSFETLKLVAQNITFRTHAVKLLSLVTAHLQKQLSPKQKSKLENMLNHIADGIQSNASVDQTELFIFVYRLIKDGIDDVNHERKHVYMSEAGKGDCDLVDSQMINSDRLINLEPRYSHLITGFALGLLQNHIKGMKLNRKDEEQLSLLDPLVHLLGDCLSSKYENIVTTALRCLSPLVRLPLPSLESQSDKIKNSLLFIAQRSANAGSPLVESCLRLLTVLLHNTGVTLSADQLHMLIQFPLFVDIERNPSIVSLSLLKSIVNRKLVVPEIYDVVKRVAELMITSQVESIRKKCSQILLQFLLDYHLSEKRLQQHLDFFLANLRYEHSSGREAVLEMLHAIIMKFPASILDEQSQTIFVRLVVCLANDHDNKVRSMTGASIKLLIGRVSSRSLKSILEYSVSWYVGEKQHLWSAAAQVLGLLVEVMKQGFQKHISDVLPMMRRILQSAVNHIAISQLNVSNEAGVPLWKEAYYSLVLLEKILNQFQKLCFEKDLEEIWEMICEFLLHPHLWLRNISSRLVTLYFTHVTESCREACFLMRPTRLFHIAASLCYQLKTQPPDDAASTLITHNLVFTICHLHSLLRQIEYVDFPKFWSQLEDKEQGCFLKAFHMLDSRKGRGTLAYLTSDLGVPHSEQKNKPQQYFIVSYLLKRMGRISLAMETIQMKVVFHCFKLISPTLLGEYKNTTLVLEDSGQNYSYQMLVPLYKVSEGYAGRVVSDDMKQLAQEVCESIRDNMGMQNFVQVYSQIQKDLKAKRDRRKHEEKLMAVVNPVRNAKRKLRIAAKHRANKKRKIMTLKMGRWMR</sequence>
<evidence type="ECO:0000313" key="4">
    <source>
        <dbReference type="Proteomes" id="UP001652660"/>
    </source>
</evidence>
<accession>A0ABM4W6W8</accession>
<feature type="domain" description="U3 small nucleolar RNA-associated protein 20 N-terminal" evidence="1">
    <location>
        <begin position="892"/>
        <end position="1535"/>
    </location>
</feature>
<evidence type="ECO:0000313" key="6">
    <source>
        <dbReference type="RefSeq" id="XP_071927531.1"/>
    </source>
</evidence>
<dbReference type="RefSeq" id="XP_071927516.1">
    <property type="nucleotide sequence ID" value="XM_072071415.1"/>
</dbReference>
<feature type="domain" description="U3 small nucleolar RNA-associated protein 20 C-terminal" evidence="3">
    <location>
        <begin position="2597"/>
        <end position="2673"/>
    </location>
</feature>
<keyword evidence="4" id="KW-1185">Reference proteome</keyword>
<organism evidence="4 6">
    <name type="scientific">Coffea arabica</name>
    <name type="common">Arabian coffee</name>
    <dbReference type="NCBI Taxonomy" id="13443"/>
    <lineage>
        <taxon>Eukaryota</taxon>
        <taxon>Viridiplantae</taxon>
        <taxon>Streptophyta</taxon>
        <taxon>Embryophyta</taxon>
        <taxon>Tracheophyta</taxon>
        <taxon>Spermatophyta</taxon>
        <taxon>Magnoliopsida</taxon>
        <taxon>eudicotyledons</taxon>
        <taxon>Gunneridae</taxon>
        <taxon>Pentapetalae</taxon>
        <taxon>asterids</taxon>
        <taxon>lamiids</taxon>
        <taxon>Gentianales</taxon>
        <taxon>Rubiaceae</taxon>
        <taxon>Ixoroideae</taxon>
        <taxon>Gardenieae complex</taxon>
        <taxon>Bertiereae - Coffeeae clade</taxon>
        <taxon>Coffeeae</taxon>
        <taxon>Coffea</taxon>
    </lineage>
</organism>
<dbReference type="Pfam" id="PF20416">
    <property type="entry name" value="UTP20"/>
    <property type="match status" value="1"/>
</dbReference>
<dbReference type="InterPro" id="IPR052575">
    <property type="entry name" value="SSU_processome_comp_20"/>
</dbReference>
<name>A0ABM4W6W8_COFAR</name>
<dbReference type="InterPro" id="IPR057525">
    <property type="entry name" value="UTP20_C"/>
</dbReference>
<evidence type="ECO:0000259" key="1">
    <source>
        <dbReference type="Pfam" id="PF07539"/>
    </source>
</evidence>
<dbReference type="InterPro" id="IPR011430">
    <property type="entry name" value="UTP20_N"/>
</dbReference>
<gene>
    <name evidence="5 6" type="primary">LOC113739189</name>
</gene>
<feature type="domain" description="U3 small nucleolar RNA-associated protein 20" evidence="2">
    <location>
        <begin position="1736"/>
        <end position="1952"/>
    </location>
</feature>
<dbReference type="PANTHER" id="PTHR17695:SF11">
    <property type="entry name" value="SMALL SUBUNIT PROCESSOME COMPONENT 20 HOMOLOG"/>
    <property type="match status" value="1"/>
</dbReference>
<reference evidence="4" key="1">
    <citation type="journal article" date="2025" name="Foods">
        <title>Unveiling the Microbial Signatures of Arabica Coffee Cherries: Insights into Ripeness Specific Diversity, Functional Traits, and Implications for Quality and Safety.</title>
        <authorList>
            <consortium name="RefSeq"/>
            <person name="Tenea G.N."/>
            <person name="Cifuentes V."/>
            <person name="Reyes P."/>
            <person name="Cevallos-Vallejos M."/>
        </authorList>
    </citation>
    <scope>NUCLEOTIDE SEQUENCE [LARGE SCALE GENOMIC DNA]</scope>
</reference>
<dbReference type="Pfam" id="PF23099">
    <property type="entry name" value="UTP20_C"/>
    <property type="match status" value="1"/>
</dbReference>
<evidence type="ECO:0000313" key="5">
    <source>
        <dbReference type="RefSeq" id="XP_071927516.1"/>
    </source>
</evidence>
<dbReference type="Gene3D" id="1.25.10.10">
    <property type="entry name" value="Leucine-rich Repeat Variant"/>
    <property type="match status" value="2"/>
</dbReference>
<reference evidence="5 6" key="2">
    <citation type="submission" date="2025-05" db="UniProtKB">
        <authorList>
            <consortium name="RefSeq"/>
        </authorList>
    </citation>
    <scope>NUCLEOTIDE SEQUENCE [LARGE SCALE GENOMIC DNA]</scope>
    <source>
        <tissue evidence="5 6">Leaves</tissue>
    </source>
</reference>
<dbReference type="InterPro" id="IPR011989">
    <property type="entry name" value="ARM-like"/>
</dbReference>
<dbReference type="GeneID" id="113739189"/>
<evidence type="ECO:0000259" key="3">
    <source>
        <dbReference type="Pfam" id="PF23099"/>
    </source>
</evidence>
<dbReference type="InterPro" id="IPR016024">
    <property type="entry name" value="ARM-type_fold"/>
</dbReference>
<dbReference type="PANTHER" id="PTHR17695">
    <property type="entry name" value="SMALL SUBUNIT PROCESSOME COMPONENT 20 HOMOLOG"/>
    <property type="match status" value="1"/>
</dbReference>
<protein>
    <submittedName>
        <fullName evidence="5 6">Uncharacterized protein isoform X1</fullName>
    </submittedName>
</protein>
<proteinExistence type="predicted"/>
<dbReference type="SUPFAM" id="SSF48371">
    <property type="entry name" value="ARM repeat"/>
    <property type="match status" value="3"/>
</dbReference>
<dbReference type="Pfam" id="PF07539">
    <property type="entry name" value="UTP20_N"/>
    <property type="match status" value="1"/>
</dbReference>